<dbReference type="RefSeq" id="WP_169148450.1">
    <property type="nucleotide sequence ID" value="NZ_JABBGA010000041.1"/>
</dbReference>
<accession>A0A848GBK6</accession>
<organism evidence="1 2">
    <name type="scientific">Zoogloea dura</name>
    <dbReference type="NCBI Taxonomy" id="2728840"/>
    <lineage>
        <taxon>Bacteria</taxon>
        <taxon>Pseudomonadati</taxon>
        <taxon>Pseudomonadota</taxon>
        <taxon>Betaproteobacteria</taxon>
        <taxon>Rhodocyclales</taxon>
        <taxon>Zoogloeaceae</taxon>
        <taxon>Zoogloea</taxon>
    </lineage>
</organism>
<comment type="caution">
    <text evidence="1">The sequence shown here is derived from an EMBL/GenBank/DDBJ whole genome shotgun (WGS) entry which is preliminary data.</text>
</comment>
<proteinExistence type="predicted"/>
<protein>
    <submittedName>
        <fullName evidence="1">Uncharacterized protein</fullName>
    </submittedName>
</protein>
<evidence type="ECO:0000313" key="1">
    <source>
        <dbReference type="EMBL" id="NML28949.1"/>
    </source>
</evidence>
<dbReference type="Proteomes" id="UP000580043">
    <property type="component" value="Unassembled WGS sequence"/>
</dbReference>
<reference evidence="1 2" key="1">
    <citation type="submission" date="2020-04" db="EMBL/GenBank/DDBJ databases">
        <title>Zoogloea sp. G-4-1-14 isolated from soil.</title>
        <authorList>
            <person name="Dahal R.H."/>
        </authorList>
    </citation>
    <scope>NUCLEOTIDE SEQUENCE [LARGE SCALE GENOMIC DNA]</scope>
    <source>
        <strain evidence="1 2">G-4-1-14</strain>
    </source>
</reference>
<gene>
    <name evidence="1" type="ORF">HHL15_24670</name>
</gene>
<sequence>MLTTEELGRAGSYVEQLRLSVHELEVPSTNRARAAGSCLAIAQEHHHAIVRLIEERLFASSFALLRIEFEAYVRGEWLFQCASDLIVEAFLRGKEPPKIACLLADLEMLESFNENLLSQIKQQTWKSMCAYTHTGGLHVQRWNTEDGIEADYSRDEVLEVLKFAEIIASLAVIGVARLASDDELAVRTLEAFKKRVEA</sequence>
<dbReference type="AlphaFoldDB" id="A0A848GBK6"/>
<dbReference type="Pfam" id="PF22491">
    <property type="entry name" value="DUF6988"/>
    <property type="match status" value="1"/>
</dbReference>
<name>A0A848GBK6_9RHOO</name>
<keyword evidence="2" id="KW-1185">Reference proteome</keyword>
<dbReference type="EMBL" id="JABBGA010000041">
    <property type="protein sequence ID" value="NML28949.1"/>
    <property type="molecule type" value="Genomic_DNA"/>
</dbReference>
<dbReference type="InterPro" id="IPR054257">
    <property type="entry name" value="DUF6988"/>
</dbReference>
<evidence type="ECO:0000313" key="2">
    <source>
        <dbReference type="Proteomes" id="UP000580043"/>
    </source>
</evidence>